<proteinExistence type="predicted"/>
<keyword evidence="3" id="KW-1185">Reference proteome</keyword>
<reference evidence="2 3" key="1">
    <citation type="journal article" date="2019" name="Nat. Ecol. Evol.">
        <title>Megaphylogeny resolves global patterns of mushroom evolution.</title>
        <authorList>
            <person name="Varga T."/>
            <person name="Krizsan K."/>
            <person name="Foldi C."/>
            <person name="Dima B."/>
            <person name="Sanchez-Garcia M."/>
            <person name="Sanchez-Ramirez S."/>
            <person name="Szollosi G.J."/>
            <person name="Szarkandi J.G."/>
            <person name="Papp V."/>
            <person name="Albert L."/>
            <person name="Andreopoulos W."/>
            <person name="Angelini C."/>
            <person name="Antonin V."/>
            <person name="Barry K.W."/>
            <person name="Bougher N.L."/>
            <person name="Buchanan P."/>
            <person name="Buyck B."/>
            <person name="Bense V."/>
            <person name="Catcheside P."/>
            <person name="Chovatia M."/>
            <person name="Cooper J."/>
            <person name="Damon W."/>
            <person name="Desjardin D."/>
            <person name="Finy P."/>
            <person name="Geml J."/>
            <person name="Haridas S."/>
            <person name="Hughes K."/>
            <person name="Justo A."/>
            <person name="Karasinski D."/>
            <person name="Kautmanova I."/>
            <person name="Kiss B."/>
            <person name="Kocsube S."/>
            <person name="Kotiranta H."/>
            <person name="LaButti K.M."/>
            <person name="Lechner B.E."/>
            <person name="Liimatainen K."/>
            <person name="Lipzen A."/>
            <person name="Lukacs Z."/>
            <person name="Mihaltcheva S."/>
            <person name="Morgado L.N."/>
            <person name="Niskanen T."/>
            <person name="Noordeloos M.E."/>
            <person name="Ohm R.A."/>
            <person name="Ortiz-Santana B."/>
            <person name="Ovrebo C."/>
            <person name="Racz N."/>
            <person name="Riley R."/>
            <person name="Savchenko A."/>
            <person name="Shiryaev A."/>
            <person name="Soop K."/>
            <person name="Spirin V."/>
            <person name="Szebenyi C."/>
            <person name="Tomsovsky M."/>
            <person name="Tulloss R.E."/>
            <person name="Uehling J."/>
            <person name="Grigoriev I.V."/>
            <person name="Vagvolgyi C."/>
            <person name="Papp T."/>
            <person name="Martin F.M."/>
            <person name="Miettinen O."/>
            <person name="Hibbett D.S."/>
            <person name="Nagy L.G."/>
        </authorList>
    </citation>
    <scope>NUCLEOTIDE SEQUENCE [LARGE SCALE GENOMIC DNA]</scope>
    <source>
        <strain evidence="2 3">HHB13444</strain>
    </source>
</reference>
<evidence type="ECO:0000313" key="3">
    <source>
        <dbReference type="Proteomes" id="UP000308197"/>
    </source>
</evidence>
<dbReference type="AlphaFoldDB" id="A0A5C3PXK9"/>
<accession>A0A5C3PXK9</accession>
<dbReference type="Pfam" id="PF24968">
    <property type="entry name" value="DUF7770"/>
    <property type="match status" value="1"/>
</dbReference>
<dbReference type="InterPro" id="IPR056672">
    <property type="entry name" value="DUF7770"/>
</dbReference>
<protein>
    <recommendedName>
        <fullName evidence="1">DUF7770 domain-containing protein</fullName>
    </recommendedName>
</protein>
<name>A0A5C3PXK9_9APHY</name>
<evidence type="ECO:0000313" key="2">
    <source>
        <dbReference type="EMBL" id="TFK94595.1"/>
    </source>
</evidence>
<dbReference type="EMBL" id="ML210967">
    <property type="protein sequence ID" value="TFK94595.1"/>
    <property type="molecule type" value="Genomic_DNA"/>
</dbReference>
<evidence type="ECO:0000259" key="1">
    <source>
        <dbReference type="Pfam" id="PF24968"/>
    </source>
</evidence>
<gene>
    <name evidence="2" type="ORF">K466DRAFT_593430</name>
</gene>
<dbReference type="InParanoid" id="A0A5C3PXK9"/>
<dbReference type="Proteomes" id="UP000308197">
    <property type="component" value="Unassembled WGS sequence"/>
</dbReference>
<organism evidence="2 3">
    <name type="scientific">Polyporus arcularius HHB13444</name>
    <dbReference type="NCBI Taxonomy" id="1314778"/>
    <lineage>
        <taxon>Eukaryota</taxon>
        <taxon>Fungi</taxon>
        <taxon>Dikarya</taxon>
        <taxon>Basidiomycota</taxon>
        <taxon>Agaricomycotina</taxon>
        <taxon>Agaricomycetes</taxon>
        <taxon>Polyporales</taxon>
        <taxon>Polyporaceae</taxon>
        <taxon>Polyporus</taxon>
    </lineage>
</organism>
<feature type="domain" description="DUF7770" evidence="1">
    <location>
        <begin position="50"/>
        <end position="177"/>
    </location>
</feature>
<sequence>MTTPHTPKPIDTKEWQKRDRDVVIDTFIVTAVRMPDEFEDTSNPQPRQLIHWRGGGAYKQRDKERSTSYDTRKWIITDPEVEVQLISKNFAVSSTAVGYWATPLAKSYTTTDIYKLIEDKHLNHFLYNGNGSGCLTWITRLVKELEDAGVLPAGALASLNKKVDEVRANPEYWVPAEPGAVFY</sequence>
<dbReference type="STRING" id="1314778.A0A5C3PXK9"/>